<dbReference type="Proteomes" id="UP000278036">
    <property type="component" value="Unassembled WGS sequence"/>
</dbReference>
<proteinExistence type="predicted"/>
<keyword evidence="3" id="KW-1185">Reference proteome</keyword>
<name>A0A3A9JHI0_9PROT</name>
<evidence type="ECO:0000313" key="4">
    <source>
        <dbReference type="Proteomes" id="UP000278036"/>
    </source>
</evidence>
<dbReference type="AlphaFoldDB" id="A0A3A9JHI0"/>
<dbReference type="Proteomes" id="UP000274097">
    <property type="component" value="Unassembled WGS sequence"/>
</dbReference>
<sequence length="65" mass="7035">MRAAAELPAFLKIKGEADSPSYALRAALAERLASWRPMLRETARVTSPLRTRAEAKATALLAPAE</sequence>
<organism evidence="1 4">
    <name type="scientific">Teichococcus wenyumeiae</name>
    <dbReference type="NCBI Taxonomy" id="2478470"/>
    <lineage>
        <taxon>Bacteria</taxon>
        <taxon>Pseudomonadati</taxon>
        <taxon>Pseudomonadota</taxon>
        <taxon>Alphaproteobacteria</taxon>
        <taxon>Acetobacterales</taxon>
        <taxon>Roseomonadaceae</taxon>
        <taxon>Roseomonas</taxon>
    </lineage>
</organism>
<dbReference type="EMBL" id="RAQU01000032">
    <property type="protein sequence ID" value="RKK04771.1"/>
    <property type="molecule type" value="Genomic_DNA"/>
</dbReference>
<protein>
    <submittedName>
        <fullName evidence="1">Uncharacterized protein</fullName>
    </submittedName>
</protein>
<evidence type="ECO:0000313" key="1">
    <source>
        <dbReference type="EMBL" id="RKK04771.1"/>
    </source>
</evidence>
<accession>A0A3A9JHI0</accession>
<evidence type="ECO:0000313" key="3">
    <source>
        <dbReference type="Proteomes" id="UP000274097"/>
    </source>
</evidence>
<evidence type="ECO:0000313" key="2">
    <source>
        <dbReference type="EMBL" id="RMI25957.1"/>
    </source>
</evidence>
<gene>
    <name evidence="1" type="ORF">D6Z83_07670</name>
    <name evidence="2" type="ORF">EBE87_06065</name>
</gene>
<dbReference type="InParanoid" id="A0A3A9JHI0"/>
<reference evidence="1 4" key="1">
    <citation type="submission" date="2018-09" db="EMBL/GenBank/DDBJ databases">
        <title>Roseomonas sp. nov., isolated from feces of Tibetan antelopes in the Qinghai-Tibet plateau, China.</title>
        <authorList>
            <person name="Tian Z."/>
        </authorList>
    </citation>
    <scope>NUCLEOTIDE SEQUENCE [LARGE SCALE GENOMIC DNA]</scope>
    <source>
        <strain evidence="2 3">Z23</strain>
        <strain evidence="1 4">Z24</strain>
    </source>
</reference>
<dbReference type="EMBL" id="RFLX01000003">
    <property type="protein sequence ID" value="RMI25957.1"/>
    <property type="molecule type" value="Genomic_DNA"/>
</dbReference>
<comment type="caution">
    <text evidence="1">The sequence shown here is derived from an EMBL/GenBank/DDBJ whole genome shotgun (WGS) entry which is preliminary data.</text>
</comment>